<dbReference type="EMBL" id="GL377591">
    <property type="protein sequence ID" value="EFJ23886.1"/>
    <property type="molecule type" value="Genomic_DNA"/>
</dbReference>
<proteinExistence type="predicted"/>
<dbReference type="InterPro" id="IPR044243">
    <property type="entry name" value="FLU"/>
</dbReference>
<dbReference type="HOGENOM" id="CLU_074470_2_0_1"/>
<evidence type="ECO:0000313" key="2">
    <source>
        <dbReference type="Proteomes" id="UP000001514"/>
    </source>
</evidence>
<evidence type="ECO:0000313" key="1">
    <source>
        <dbReference type="EMBL" id="EFJ23886.1"/>
    </source>
</evidence>
<sequence>SLISTFLAGTLARQRKLEVEKINGQLRQIFAKMRRQYQVETYAPSLTYAPATLGRSQDLPQATALDPTKQELTKRLRGGKRFLREKNPQAAFDEFQKAMALAKELNDRVEQKKAARGLGASCQRQGKFREAIKHHSMVLTIAHLSGEHSGYTEALGAIADCYTELRDLENAAKFYDQYIARLDNEED</sequence>
<organism evidence="2">
    <name type="scientific">Selaginella moellendorffii</name>
    <name type="common">Spikemoss</name>
    <dbReference type="NCBI Taxonomy" id="88036"/>
    <lineage>
        <taxon>Eukaryota</taxon>
        <taxon>Viridiplantae</taxon>
        <taxon>Streptophyta</taxon>
        <taxon>Embryophyta</taxon>
        <taxon>Tracheophyta</taxon>
        <taxon>Lycopodiopsida</taxon>
        <taxon>Selaginellales</taxon>
        <taxon>Selaginellaceae</taxon>
        <taxon>Selaginella</taxon>
    </lineage>
</organism>
<dbReference type="SUPFAM" id="SSF48452">
    <property type="entry name" value="TPR-like"/>
    <property type="match status" value="1"/>
</dbReference>
<dbReference type="Gene3D" id="1.25.40.10">
    <property type="entry name" value="Tetratricopeptide repeat domain"/>
    <property type="match status" value="1"/>
</dbReference>
<dbReference type="OrthoDB" id="286233at2759"/>
<protein>
    <recommendedName>
        <fullName evidence="3">MalT-like TPR region domain-containing protein</fullName>
    </recommendedName>
</protein>
<gene>
    <name evidence="1" type="ORF">SELMODRAFT_102833</name>
</gene>
<dbReference type="STRING" id="88036.D8RV24"/>
<accession>D8RV24</accession>
<dbReference type="FunCoup" id="D8RV24">
    <property type="interactions" value="2237"/>
</dbReference>
<evidence type="ECO:0008006" key="3">
    <source>
        <dbReference type="Google" id="ProtNLM"/>
    </source>
</evidence>
<dbReference type="Gramene" id="EFJ23886">
    <property type="protein sequence ID" value="EFJ23886"/>
    <property type="gene ID" value="SELMODRAFT_102833"/>
</dbReference>
<dbReference type="PANTHER" id="PTHR47310">
    <property type="entry name" value="PROTEIN FLUORESCENT IN BLUE LIGHT, CHLOROPLASTIC"/>
    <property type="match status" value="1"/>
</dbReference>
<reference evidence="1 2" key="1">
    <citation type="journal article" date="2011" name="Science">
        <title>The Selaginella genome identifies genetic changes associated with the evolution of vascular plants.</title>
        <authorList>
            <person name="Banks J.A."/>
            <person name="Nishiyama T."/>
            <person name="Hasebe M."/>
            <person name="Bowman J.L."/>
            <person name="Gribskov M."/>
            <person name="dePamphilis C."/>
            <person name="Albert V.A."/>
            <person name="Aono N."/>
            <person name="Aoyama T."/>
            <person name="Ambrose B.A."/>
            <person name="Ashton N.W."/>
            <person name="Axtell M.J."/>
            <person name="Barker E."/>
            <person name="Barker M.S."/>
            <person name="Bennetzen J.L."/>
            <person name="Bonawitz N.D."/>
            <person name="Chapple C."/>
            <person name="Cheng C."/>
            <person name="Correa L.G."/>
            <person name="Dacre M."/>
            <person name="DeBarry J."/>
            <person name="Dreyer I."/>
            <person name="Elias M."/>
            <person name="Engstrom E.M."/>
            <person name="Estelle M."/>
            <person name="Feng L."/>
            <person name="Finet C."/>
            <person name="Floyd S.K."/>
            <person name="Frommer W.B."/>
            <person name="Fujita T."/>
            <person name="Gramzow L."/>
            <person name="Gutensohn M."/>
            <person name="Harholt J."/>
            <person name="Hattori M."/>
            <person name="Heyl A."/>
            <person name="Hirai T."/>
            <person name="Hiwatashi Y."/>
            <person name="Ishikawa M."/>
            <person name="Iwata M."/>
            <person name="Karol K.G."/>
            <person name="Koehler B."/>
            <person name="Kolukisaoglu U."/>
            <person name="Kubo M."/>
            <person name="Kurata T."/>
            <person name="Lalonde S."/>
            <person name="Li K."/>
            <person name="Li Y."/>
            <person name="Litt A."/>
            <person name="Lyons E."/>
            <person name="Manning G."/>
            <person name="Maruyama T."/>
            <person name="Michael T.P."/>
            <person name="Mikami K."/>
            <person name="Miyazaki S."/>
            <person name="Morinaga S."/>
            <person name="Murata T."/>
            <person name="Mueller-Roeber B."/>
            <person name="Nelson D.R."/>
            <person name="Obara M."/>
            <person name="Oguri Y."/>
            <person name="Olmstead R.G."/>
            <person name="Onodera N."/>
            <person name="Petersen B.L."/>
            <person name="Pils B."/>
            <person name="Prigge M."/>
            <person name="Rensing S.A."/>
            <person name="Riano-Pachon D.M."/>
            <person name="Roberts A.W."/>
            <person name="Sato Y."/>
            <person name="Scheller H.V."/>
            <person name="Schulz B."/>
            <person name="Schulz C."/>
            <person name="Shakirov E.V."/>
            <person name="Shibagaki N."/>
            <person name="Shinohara N."/>
            <person name="Shippen D.E."/>
            <person name="Soerensen I."/>
            <person name="Sotooka R."/>
            <person name="Sugimoto N."/>
            <person name="Sugita M."/>
            <person name="Sumikawa N."/>
            <person name="Tanurdzic M."/>
            <person name="Theissen G."/>
            <person name="Ulvskov P."/>
            <person name="Wakazuki S."/>
            <person name="Weng J.K."/>
            <person name="Willats W.W."/>
            <person name="Wipf D."/>
            <person name="Wolf P.G."/>
            <person name="Yang L."/>
            <person name="Zimmer A.D."/>
            <person name="Zhu Q."/>
            <person name="Mitros T."/>
            <person name="Hellsten U."/>
            <person name="Loque D."/>
            <person name="Otillar R."/>
            <person name="Salamov A."/>
            <person name="Schmutz J."/>
            <person name="Shapiro H."/>
            <person name="Lindquist E."/>
            <person name="Lucas S."/>
            <person name="Rokhsar D."/>
            <person name="Grigoriev I.V."/>
        </authorList>
    </citation>
    <scope>NUCLEOTIDE SEQUENCE [LARGE SCALE GENOMIC DNA]</scope>
</reference>
<dbReference type="KEGG" id="smo:SELMODRAFT_102833"/>
<dbReference type="InParanoid" id="D8RV24"/>
<dbReference type="Proteomes" id="UP000001514">
    <property type="component" value="Unassembled WGS sequence"/>
</dbReference>
<name>D8RV24_SELML</name>
<dbReference type="GO" id="GO:0015995">
    <property type="term" value="P:chlorophyll biosynthetic process"/>
    <property type="evidence" value="ECO:0007669"/>
    <property type="project" value="InterPro"/>
</dbReference>
<dbReference type="AlphaFoldDB" id="D8RV24"/>
<dbReference type="Pfam" id="PF13424">
    <property type="entry name" value="TPR_12"/>
    <property type="match status" value="1"/>
</dbReference>
<dbReference type="eggNOG" id="ENOG502QTEG">
    <property type="taxonomic scope" value="Eukaryota"/>
</dbReference>
<dbReference type="InterPro" id="IPR011990">
    <property type="entry name" value="TPR-like_helical_dom_sf"/>
</dbReference>
<dbReference type="OMA" id="ANREEYH"/>
<dbReference type="GO" id="GO:0009507">
    <property type="term" value="C:chloroplast"/>
    <property type="evidence" value="ECO:0000318"/>
    <property type="project" value="GO_Central"/>
</dbReference>
<dbReference type="PANTHER" id="PTHR47310:SF2">
    <property type="entry name" value="PROTEIN FLUORESCENT IN BLUE LIGHT, CHLOROPLASTIC"/>
    <property type="match status" value="1"/>
</dbReference>
<feature type="non-terminal residue" evidence="1">
    <location>
        <position position="1"/>
    </location>
</feature>
<keyword evidence="2" id="KW-1185">Reference proteome</keyword>